<evidence type="ECO:0000256" key="3">
    <source>
        <dbReference type="ARBA" id="ARBA00022722"/>
    </source>
</evidence>
<dbReference type="PANTHER" id="PTHR30255">
    <property type="entry name" value="SINGLE-STRANDED-DNA-SPECIFIC EXONUCLEASE RECJ"/>
    <property type="match status" value="1"/>
</dbReference>
<gene>
    <name evidence="10" type="ORF">UR38_C0003G0163</name>
</gene>
<dbReference type="Gene3D" id="3.90.1640.30">
    <property type="match status" value="1"/>
</dbReference>
<reference evidence="10 11" key="1">
    <citation type="journal article" date="2015" name="Nature">
        <title>rRNA introns, odd ribosomes, and small enigmatic genomes across a large radiation of phyla.</title>
        <authorList>
            <person name="Brown C.T."/>
            <person name="Hug L.A."/>
            <person name="Thomas B.C."/>
            <person name="Sharon I."/>
            <person name="Castelle C.J."/>
            <person name="Singh A."/>
            <person name="Wilkins M.J."/>
            <person name="Williams K.H."/>
            <person name="Banfield J.F."/>
        </authorList>
    </citation>
    <scope>NUCLEOTIDE SEQUENCE [LARGE SCALE GENOMIC DNA]</scope>
</reference>
<dbReference type="Pfam" id="PF17768">
    <property type="entry name" value="RecJ_OB"/>
    <property type="match status" value="1"/>
</dbReference>
<dbReference type="Proteomes" id="UP000033995">
    <property type="component" value="Unassembled WGS sequence"/>
</dbReference>
<keyword evidence="4" id="KW-0378">Hydrolase</keyword>
<keyword evidence="5 10" id="KW-0269">Exonuclease</keyword>
<dbReference type="InterPro" id="IPR001667">
    <property type="entry name" value="DDH_dom"/>
</dbReference>
<dbReference type="EMBL" id="LBOZ01000003">
    <property type="protein sequence ID" value="KKP47758.1"/>
    <property type="molecule type" value="Genomic_DNA"/>
</dbReference>
<keyword evidence="3" id="KW-0540">Nuclease</keyword>
<dbReference type="SUPFAM" id="SSF64182">
    <property type="entry name" value="DHH phosphoesterases"/>
    <property type="match status" value="1"/>
</dbReference>
<feature type="coiled-coil region" evidence="6">
    <location>
        <begin position="48"/>
        <end position="75"/>
    </location>
</feature>
<evidence type="ECO:0000256" key="5">
    <source>
        <dbReference type="ARBA" id="ARBA00022839"/>
    </source>
</evidence>
<dbReference type="GO" id="GO:0006310">
    <property type="term" value="P:DNA recombination"/>
    <property type="evidence" value="ECO:0007669"/>
    <property type="project" value="InterPro"/>
</dbReference>
<dbReference type="PATRIC" id="fig|1618561.3.peg.552"/>
<keyword evidence="6" id="KW-0175">Coiled coil</keyword>
<protein>
    <recommendedName>
        <fullName evidence="2">Single-stranded-DNA-specific exonuclease RecJ</fullName>
    </recommendedName>
</protein>
<evidence type="ECO:0000259" key="7">
    <source>
        <dbReference type="Pfam" id="PF01368"/>
    </source>
</evidence>
<evidence type="ECO:0000256" key="4">
    <source>
        <dbReference type="ARBA" id="ARBA00022801"/>
    </source>
</evidence>
<dbReference type="InterPro" id="IPR004610">
    <property type="entry name" value="RecJ"/>
</dbReference>
<evidence type="ECO:0000259" key="8">
    <source>
        <dbReference type="Pfam" id="PF02272"/>
    </source>
</evidence>
<proteinExistence type="inferred from homology"/>
<organism evidence="10 11">
    <name type="scientific">Candidatus Woesebacteria bacterium GW2011_GWA2_33_28</name>
    <dbReference type="NCBI Taxonomy" id="1618561"/>
    <lineage>
        <taxon>Bacteria</taxon>
        <taxon>Candidatus Woeseibacteriota</taxon>
    </lineage>
</organism>
<dbReference type="Gene3D" id="2.40.50.460">
    <property type="match status" value="1"/>
</dbReference>
<dbReference type="PANTHER" id="PTHR30255:SF2">
    <property type="entry name" value="SINGLE-STRANDED-DNA-SPECIFIC EXONUCLEASE RECJ"/>
    <property type="match status" value="1"/>
</dbReference>
<dbReference type="GO" id="GO:0003676">
    <property type="term" value="F:nucleic acid binding"/>
    <property type="evidence" value="ECO:0007669"/>
    <property type="project" value="InterPro"/>
</dbReference>
<dbReference type="InterPro" id="IPR003156">
    <property type="entry name" value="DHHA1_dom"/>
</dbReference>
<dbReference type="AlphaFoldDB" id="A0A0F9ZTW0"/>
<dbReference type="InterPro" id="IPR038763">
    <property type="entry name" value="DHH_sf"/>
</dbReference>
<dbReference type="InterPro" id="IPR051673">
    <property type="entry name" value="SSDNA_exonuclease_RecJ"/>
</dbReference>
<dbReference type="Pfam" id="PF02272">
    <property type="entry name" value="DHHA1"/>
    <property type="match status" value="1"/>
</dbReference>
<dbReference type="Pfam" id="PF01368">
    <property type="entry name" value="DHH"/>
    <property type="match status" value="1"/>
</dbReference>
<dbReference type="NCBIfam" id="TIGR00644">
    <property type="entry name" value="recJ"/>
    <property type="match status" value="1"/>
</dbReference>
<evidence type="ECO:0000259" key="9">
    <source>
        <dbReference type="Pfam" id="PF17768"/>
    </source>
</evidence>
<feature type="domain" description="RecJ OB" evidence="9">
    <location>
        <begin position="446"/>
        <end position="551"/>
    </location>
</feature>
<dbReference type="GO" id="GO:0006281">
    <property type="term" value="P:DNA repair"/>
    <property type="evidence" value="ECO:0007669"/>
    <property type="project" value="InterPro"/>
</dbReference>
<accession>A0A0F9ZTW0</accession>
<evidence type="ECO:0000313" key="10">
    <source>
        <dbReference type="EMBL" id="KKP47758.1"/>
    </source>
</evidence>
<dbReference type="InterPro" id="IPR041122">
    <property type="entry name" value="RecJ_OB"/>
</dbReference>
<evidence type="ECO:0000313" key="11">
    <source>
        <dbReference type="Proteomes" id="UP000033995"/>
    </source>
</evidence>
<name>A0A0F9ZTW0_9BACT</name>
<dbReference type="GO" id="GO:0008409">
    <property type="term" value="F:5'-3' exonuclease activity"/>
    <property type="evidence" value="ECO:0007669"/>
    <property type="project" value="InterPro"/>
</dbReference>
<comment type="similarity">
    <text evidence="1">Belongs to the RecJ family.</text>
</comment>
<feature type="domain" description="DHHA1" evidence="8">
    <location>
        <begin position="342"/>
        <end position="430"/>
    </location>
</feature>
<feature type="domain" description="DDH" evidence="7">
    <location>
        <begin position="74"/>
        <end position="228"/>
    </location>
</feature>
<comment type="caution">
    <text evidence="10">The sequence shown here is derived from an EMBL/GenBank/DDBJ whole genome shotgun (WGS) entry which is preliminary data.</text>
</comment>
<evidence type="ECO:0000256" key="1">
    <source>
        <dbReference type="ARBA" id="ARBA00005915"/>
    </source>
</evidence>
<evidence type="ECO:0000256" key="2">
    <source>
        <dbReference type="ARBA" id="ARBA00019841"/>
    </source>
</evidence>
<sequence>MILYQSMKWQILSKGKDIIKELLKNRNIKTKKEIDEFLQPKNPAEINIQELGIGKEELEKVIKKLQTAKDKKEKIVVFGDYDCDGVCATAILWETLYKLGFDAMPYIPDRFEEGYGFKTGSLEKLQNFNPPAGGLNPKLIITVDNGIVAYDAIDEAQKREIDVIVVDHHTKGDKKLSTSYILHSTAVCGSALAWFLSRELSYRFGTRKAGSEPNRIEPVMGLDFVALGTVADQMQLLGINRSLVKYGLEDLQKTKRVGLKALIKSAGLDKVGVYEAGYILAPRINAMGRLSHALDSLRLLCTRDTKKAETLAKVLSETNIERQKIVDDVLVKAIQLVTEEKVVVIEGDYHEGVIGLASGKITEKLYRPSIVLSHGEKVSKASARSISGFNIIEAIKETGLILEGGGHPMAAGFSIETSKISEFRTKINKLSQDKLTDEILEKKLKIDLELDFENIDNDLVKALESFEPTGYGNFSPVFMTEGVKVVEIKPVGSDGKHLKLKLSQNGIVFDAIWFSFSKSLALIPNSSVNVAYTIETNTWNNHSQTQLKVKDIKT</sequence>
<evidence type="ECO:0000256" key="6">
    <source>
        <dbReference type="SAM" id="Coils"/>
    </source>
</evidence>